<evidence type="ECO:0000256" key="2">
    <source>
        <dbReference type="ARBA" id="ARBA00023136"/>
    </source>
</evidence>
<dbReference type="EMBL" id="JACVDC010000050">
    <property type="protein sequence ID" value="MBC9797191.1"/>
    <property type="molecule type" value="Genomic_DNA"/>
</dbReference>
<dbReference type="Proteomes" id="UP000653730">
    <property type="component" value="Unassembled WGS sequence"/>
</dbReference>
<dbReference type="Gene3D" id="2.60.40.1120">
    <property type="entry name" value="Carboxypeptidase-like, regulatory domain"/>
    <property type="match status" value="1"/>
</dbReference>
<organism evidence="7 8">
    <name type="scientific">Sinomicrobium weinanense</name>
    <dbReference type="NCBI Taxonomy" id="2842200"/>
    <lineage>
        <taxon>Bacteria</taxon>
        <taxon>Pseudomonadati</taxon>
        <taxon>Bacteroidota</taxon>
        <taxon>Flavobacteriia</taxon>
        <taxon>Flavobacteriales</taxon>
        <taxon>Flavobacteriaceae</taxon>
        <taxon>Sinomicrobium</taxon>
    </lineage>
</organism>
<dbReference type="PANTHER" id="PTHR40980:SF4">
    <property type="entry name" value="TONB-DEPENDENT RECEPTOR-LIKE BETA-BARREL DOMAIN-CONTAINING PROTEIN"/>
    <property type="match status" value="1"/>
</dbReference>
<comment type="caution">
    <text evidence="7">The sequence shown here is derived from an EMBL/GenBank/DDBJ whole genome shotgun (WGS) entry which is preliminary data.</text>
</comment>
<dbReference type="InterPro" id="IPR000531">
    <property type="entry name" value="Beta-barrel_TonB"/>
</dbReference>
<evidence type="ECO:0000256" key="4">
    <source>
        <dbReference type="RuleBase" id="RU003357"/>
    </source>
</evidence>
<dbReference type="InterPro" id="IPR036942">
    <property type="entry name" value="Beta-barrel_TonB_sf"/>
</dbReference>
<evidence type="ECO:0000259" key="6">
    <source>
        <dbReference type="Pfam" id="PF07715"/>
    </source>
</evidence>
<dbReference type="InterPro" id="IPR037066">
    <property type="entry name" value="Plug_dom_sf"/>
</dbReference>
<evidence type="ECO:0000259" key="5">
    <source>
        <dbReference type="Pfam" id="PF00593"/>
    </source>
</evidence>
<dbReference type="Pfam" id="PF13620">
    <property type="entry name" value="CarboxypepD_reg"/>
    <property type="match status" value="1"/>
</dbReference>
<comment type="similarity">
    <text evidence="4">Belongs to the TonB-dependent receptor family.</text>
</comment>
<dbReference type="Pfam" id="PF00593">
    <property type="entry name" value="TonB_dep_Rec_b-barrel"/>
    <property type="match status" value="1"/>
</dbReference>
<gene>
    <name evidence="7" type="ORF">IBL28_14540</name>
</gene>
<dbReference type="SUPFAM" id="SSF49464">
    <property type="entry name" value="Carboxypeptidase regulatory domain-like"/>
    <property type="match status" value="1"/>
</dbReference>
<sequence length="1068" mass="121043">MERLIEETDYNFLFDESQLENATLKKDINIGNRPIKDILRDIDRQVPLEYSIEGKNVSLRLVPRAQQQKKGRLNGHVYDDQNAPLPGANMIIEGRPLGTSTGFDGDYDIQLLPGTYTVRVSYISFATQRVTDVVVEAGKTTTLDIVLQPSSETLEEVVVTAQYDRRANNVAALNAIRKNEVTAIDGITAEQIARTPDNDVAQVLTRVTGLHVQDNKYVVVRGVSERYNNVAMNNALMPSTEANRRNYAFDIIPSNLVESVIVHKTASPDLPGEFTGGYVNVNTVEIPSEDFLTIKIGTGGNKNTFDDFYSLPRFKNDYLGLLSSDSKLPVLAHELRKSARAGVNENELVPLSRQMPGNDRFRISRYTQQPTQDYAISLGKTIDLAGDDRLGMTAALTYRNEQTKQAYFEEEPGSRFITGGDRYNFLTRLGGVLNATYAFDTHKISLKNTFYQKLETENTIYNGINLYEGWPVTGVAEERIVNSFGQSTLKGEHSLGQRNAKLGWDLGIAGYTRNQPNNIQYEGRSYSTSFSSADRELVFQEFRNSHPPYDSYVTNRQIESPKDYYSKYGEKRYTAGLNLEIPLSATHNKNKLSAGYSGSIRKTDFDQFRYVISPHGETGTRLSDFAGLPIYRILNQNAFDEELFHYYPQSVGVGGINGLGNGYEGSQDLHAGYLSLDAYLFGKLHFSGGLRVEYNDMRTDTGIRETKKNEDTGEVTISEEPESYTIYETDLLPSANLIYEVTPQMNARASYFRSLARPEFTELGKYTYYDYNLRTVVVSGYGITDEEGNEKLLEQTTVDNFELRWEFYPTPEESFSVSGFYKDFDKPIELQLDNNSGGGTTPLRASFYNLKRATNYGVEIDFRKSFAFLNSTFGENLYLFGNASLIWSDIYYDREQVPVDTGETDEEGNPIYKLTVVEENRPLYGQAPYIVNGGLQYTGAHFGFTASYNRVGSRIVLPSGDPFYHEYEKPRDVLDLQFRYAFLKDNRAEIKLNLADIFNNPIIRYYNNIDPKTKQNRVKIAPNPDGEGHSLSIPLHDPSGKNYDPRYDLVRRRYDRQRSFTLSFKYTF</sequence>
<protein>
    <submittedName>
        <fullName evidence="7">TonB-dependent receptor</fullName>
    </submittedName>
</protein>
<evidence type="ECO:0000313" key="7">
    <source>
        <dbReference type="EMBL" id="MBC9797191.1"/>
    </source>
</evidence>
<reference evidence="7 8" key="1">
    <citation type="submission" date="2020-09" db="EMBL/GenBank/DDBJ databases">
        <title>Sinomicrobium weinanense sp. nov., a halophilic bacteria isolated from saline-alkali soil.</title>
        <authorList>
            <person name="Wu P."/>
            <person name="Ren H."/>
            <person name="Mei Y."/>
            <person name="Liang Y."/>
            <person name="Chen Z."/>
        </authorList>
    </citation>
    <scope>NUCLEOTIDE SEQUENCE [LARGE SCALE GENOMIC DNA]</scope>
    <source>
        <strain evidence="7 8">FJxs</strain>
    </source>
</reference>
<keyword evidence="8" id="KW-1185">Reference proteome</keyword>
<evidence type="ECO:0000313" key="8">
    <source>
        <dbReference type="Proteomes" id="UP000653730"/>
    </source>
</evidence>
<accession>A0A926JTP7</accession>
<keyword evidence="4" id="KW-0798">TonB box</keyword>
<dbReference type="PANTHER" id="PTHR40980">
    <property type="entry name" value="PLUG DOMAIN-CONTAINING PROTEIN"/>
    <property type="match status" value="1"/>
</dbReference>
<feature type="domain" description="TonB-dependent receptor plug" evidence="6">
    <location>
        <begin position="182"/>
        <end position="272"/>
    </location>
</feature>
<dbReference type="GO" id="GO:0009279">
    <property type="term" value="C:cell outer membrane"/>
    <property type="evidence" value="ECO:0007669"/>
    <property type="project" value="UniProtKB-SubCell"/>
</dbReference>
<dbReference type="Gene3D" id="2.40.170.20">
    <property type="entry name" value="TonB-dependent receptor, beta-barrel domain"/>
    <property type="match status" value="1"/>
</dbReference>
<dbReference type="AlphaFoldDB" id="A0A926JTP7"/>
<dbReference type="InterPro" id="IPR012910">
    <property type="entry name" value="Plug_dom"/>
</dbReference>
<dbReference type="SUPFAM" id="SSF56935">
    <property type="entry name" value="Porins"/>
    <property type="match status" value="1"/>
</dbReference>
<dbReference type="InterPro" id="IPR008969">
    <property type="entry name" value="CarboxyPept-like_regulatory"/>
</dbReference>
<keyword evidence="3" id="KW-0998">Cell outer membrane</keyword>
<name>A0A926JTP7_9FLAO</name>
<evidence type="ECO:0000256" key="3">
    <source>
        <dbReference type="ARBA" id="ARBA00023237"/>
    </source>
</evidence>
<keyword evidence="2 4" id="KW-0472">Membrane</keyword>
<proteinExistence type="inferred from homology"/>
<dbReference type="Pfam" id="PF07715">
    <property type="entry name" value="Plug"/>
    <property type="match status" value="1"/>
</dbReference>
<dbReference type="RefSeq" id="WP_187966329.1">
    <property type="nucleotide sequence ID" value="NZ_JAHKRR010000001.1"/>
</dbReference>
<dbReference type="Gene3D" id="2.170.130.10">
    <property type="entry name" value="TonB-dependent receptor, plug domain"/>
    <property type="match status" value="1"/>
</dbReference>
<feature type="domain" description="TonB-dependent receptor-like beta-barrel" evidence="5">
    <location>
        <begin position="510"/>
        <end position="982"/>
    </location>
</feature>
<keyword evidence="7" id="KW-0675">Receptor</keyword>
<evidence type="ECO:0000256" key="1">
    <source>
        <dbReference type="ARBA" id="ARBA00004442"/>
    </source>
</evidence>
<comment type="subcellular location">
    <subcellularLocation>
        <location evidence="1 4">Cell outer membrane</location>
    </subcellularLocation>
</comment>